<dbReference type="OrthoDB" id="119742at2"/>
<comment type="caution">
    <text evidence="1">The sequence shown here is derived from an EMBL/GenBank/DDBJ whole genome shotgun (WGS) entry which is preliminary data.</text>
</comment>
<dbReference type="EMBL" id="FCOF02000006">
    <property type="protein sequence ID" value="SAK52554.1"/>
    <property type="molecule type" value="Genomic_DNA"/>
</dbReference>
<dbReference type="AlphaFoldDB" id="A0A158A3Y0"/>
<dbReference type="Proteomes" id="UP000054870">
    <property type="component" value="Unassembled WGS sequence"/>
</dbReference>
<sequence length="293" mass="32781">MRLDGYYINLASSRDRFERMEAQLSALGYQGCITRFPAIDGLTQGPLDNAGTNGVWACRRSHEEAIFQSPPLSATLILEDDVEISRQFPTVFNESVIDAFVNGNADADVLFFDCCPFNHQAPFLLSLAEQQMRGRCAAAGEEADRHRISGVNLLDAKGIYAYCAASYLVTPKGKQTLRELFPAERSEIAVDVLYKEWIARGKLQARITVPFLATPKFRNESTIAYAELESLNLGEREGLLSNGIRRLLFAGDADLSEQDILQLAIDPLTEPSPEYRLGMRFYEACRRLLAERQ</sequence>
<dbReference type="RefSeq" id="WP_061123669.1">
    <property type="nucleotide sequence ID" value="NZ_FCOF02000006.1"/>
</dbReference>
<accession>A0A158A3Y0</accession>
<protein>
    <recommendedName>
        <fullName evidence="3">Glycosyltransferase family 25 (LPS biosynthesis protein)</fullName>
    </recommendedName>
</protein>
<evidence type="ECO:0008006" key="3">
    <source>
        <dbReference type="Google" id="ProtNLM"/>
    </source>
</evidence>
<reference evidence="1" key="1">
    <citation type="submission" date="2016-01" db="EMBL/GenBank/DDBJ databases">
        <authorList>
            <person name="Peeters C."/>
        </authorList>
    </citation>
    <scope>NUCLEOTIDE SEQUENCE [LARGE SCALE GENOMIC DNA]</scope>
    <source>
        <strain evidence="1">LMG 29318</strain>
    </source>
</reference>
<name>A0A158A3Y0_9BURK</name>
<organism evidence="1 2">
    <name type="scientific">Caballeronia catudaia</name>
    <dbReference type="NCBI Taxonomy" id="1777136"/>
    <lineage>
        <taxon>Bacteria</taxon>
        <taxon>Pseudomonadati</taxon>
        <taxon>Pseudomonadota</taxon>
        <taxon>Betaproteobacteria</taxon>
        <taxon>Burkholderiales</taxon>
        <taxon>Burkholderiaceae</taxon>
        <taxon>Caballeronia</taxon>
    </lineage>
</organism>
<evidence type="ECO:0000313" key="1">
    <source>
        <dbReference type="EMBL" id="SAK52554.1"/>
    </source>
</evidence>
<proteinExistence type="predicted"/>
<gene>
    <name evidence="1" type="ORF">AWB75_01709</name>
</gene>
<evidence type="ECO:0000313" key="2">
    <source>
        <dbReference type="Proteomes" id="UP000054870"/>
    </source>
</evidence>
<keyword evidence="2" id="KW-1185">Reference proteome</keyword>